<dbReference type="EMBL" id="DXES01000016">
    <property type="protein sequence ID" value="HIX64761.1"/>
    <property type="molecule type" value="Genomic_DNA"/>
</dbReference>
<feature type="compositionally biased region" description="Polar residues" evidence="1">
    <location>
        <begin position="22"/>
        <end position="33"/>
    </location>
</feature>
<evidence type="ECO:0000256" key="2">
    <source>
        <dbReference type="SAM" id="SignalP"/>
    </source>
</evidence>
<gene>
    <name evidence="3" type="ORF">H9736_00780</name>
</gene>
<dbReference type="PROSITE" id="PS51257">
    <property type="entry name" value="PROKAR_LIPOPROTEIN"/>
    <property type="match status" value="1"/>
</dbReference>
<name>A0A9D1WPM7_9FIRM</name>
<reference evidence="3" key="1">
    <citation type="journal article" date="2021" name="PeerJ">
        <title>Extensive microbial diversity within the chicken gut microbiome revealed by metagenomics and culture.</title>
        <authorList>
            <person name="Gilroy R."/>
            <person name="Ravi A."/>
            <person name="Getino M."/>
            <person name="Pursley I."/>
            <person name="Horton D.L."/>
            <person name="Alikhan N.F."/>
            <person name="Baker D."/>
            <person name="Gharbi K."/>
            <person name="Hall N."/>
            <person name="Watson M."/>
            <person name="Adriaenssens E.M."/>
            <person name="Foster-Nyarko E."/>
            <person name="Jarju S."/>
            <person name="Secka A."/>
            <person name="Antonio M."/>
            <person name="Oren A."/>
            <person name="Chaudhuri R.R."/>
            <person name="La Ragione R."/>
            <person name="Hildebrand F."/>
            <person name="Pallen M.J."/>
        </authorList>
    </citation>
    <scope>NUCLEOTIDE SEQUENCE</scope>
    <source>
        <strain evidence="3">CHK188-5543</strain>
    </source>
</reference>
<evidence type="ECO:0000313" key="3">
    <source>
        <dbReference type="EMBL" id="HIX64761.1"/>
    </source>
</evidence>
<reference evidence="3" key="2">
    <citation type="submission" date="2021-04" db="EMBL/GenBank/DDBJ databases">
        <authorList>
            <person name="Gilroy R."/>
        </authorList>
    </citation>
    <scope>NUCLEOTIDE SEQUENCE</scope>
    <source>
        <strain evidence="3">CHK188-5543</strain>
    </source>
</reference>
<proteinExistence type="predicted"/>
<protein>
    <recommendedName>
        <fullName evidence="5">Intracellular proteinase inhibitor BsuPI domain-containing protein</fullName>
    </recommendedName>
</protein>
<dbReference type="Proteomes" id="UP000886800">
    <property type="component" value="Unassembled WGS sequence"/>
</dbReference>
<accession>A0A9D1WPM7</accession>
<sequence>MKRFLTVLLALALLAGCASREQVPQASSSHPTGASSQAAEEPEQPEEPSSVPEESALPQKPPKEEPEEPAESSSSAPEELEPWQEDDTLRPPLEGSQVPADTQSITLAAETTAFPAGEPVELEYTVENGSTQVLAYTFNYVVEWLDSDEAWQRVSYPEGQEPQADEGITVLEPGESGSCLAEIPAEMLTAGGSYRLRRGVWAYEYEVNTRKGSLPDEELGRFDVTLEFTVG</sequence>
<evidence type="ECO:0008006" key="5">
    <source>
        <dbReference type="Google" id="ProtNLM"/>
    </source>
</evidence>
<keyword evidence="2" id="KW-0732">Signal</keyword>
<evidence type="ECO:0000313" key="4">
    <source>
        <dbReference type="Proteomes" id="UP000886800"/>
    </source>
</evidence>
<feature type="compositionally biased region" description="Low complexity" evidence="1">
    <location>
        <begin position="47"/>
        <end position="58"/>
    </location>
</feature>
<dbReference type="AlphaFoldDB" id="A0A9D1WPM7"/>
<feature type="chain" id="PRO_5039129711" description="Intracellular proteinase inhibitor BsuPI domain-containing protein" evidence="2">
    <location>
        <begin position="21"/>
        <end position="231"/>
    </location>
</feature>
<evidence type="ECO:0000256" key="1">
    <source>
        <dbReference type="SAM" id="MobiDB-lite"/>
    </source>
</evidence>
<feature type="signal peptide" evidence="2">
    <location>
        <begin position="1"/>
        <end position="20"/>
    </location>
</feature>
<feature type="region of interest" description="Disordered" evidence="1">
    <location>
        <begin position="19"/>
        <end position="98"/>
    </location>
</feature>
<comment type="caution">
    <text evidence="3">The sequence shown here is derived from an EMBL/GenBank/DDBJ whole genome shotgun (WGS) entry which is preliminary data.</text>
</comment>
<organism evidence="3 4">
    <name type="scientific">Candidatus Anaerotruncus excrementipullorum</name>
    <dbReference type="NCBI Taxonomy" id="2838465"/>
    <lineage>
        <taxon>Bacteria</taxon>
        <taxon>Bacillati</taxon>
        <taxon>Bacillota</taxon>
        <taxon>Clostridia</taxon>
        <taxon>Eubacteriales</taxon>
        <taxon>Oscillospiraceae</taxon>
        <taxon>Anaerotruncus</taxon>
    </lineage>
</organism>